<dbReference type="KEGG" id="vao:FA707_03245"/>
<dbReference type="PANTHER" id="PTHR38448">
    <property type="entry name" value="REGULATORY PROTEIN YLBF-RELATED"/>
    <property type="match status" value="1"/>
</dbReference>
<dbReference type="InterPro" id="IPR052767">
    <property type="entry name" value="Bact_com_dev_regulator"/>
</dbReference>
<organism evidence="1 2">
    <name type="scientific">Vagococcus zengguangii</name>
    <dbReference type="NCBI Taxonomy" id="2571750"/>
    <lineage>
        <taxon>Bacteria</taxon>
        <taxon>Bacillati</taxon>
        <taxon>Bacillota</taxon>
        <taxon>Bacilli</taxon>
        <taxon>Lactobacillales</taxon>
        <taxon>Enterococcaceae</taxon>
        <taxon>Vagococcus</taxon>
    </lineage>
</organism>
<dbReference type="Gene3D" id="1.20.1500.10">
    <property type="entry name" value="YheA/YmcA-like"/>
    <property type="match status" value="1"/>
</dbReference>
<dbReference type="RefSeq" id="WP_136952872.1">
    <property type="nucleotide sequence ID" value="NZ_CP039712.1"/>
</dbReference>
<dbReference type="EMBL" id="CP039712">
    <property type="protein sequence ID" value="QCI86034.1"/>
    <property type="molecule type" value="Genomic_DNA"/>
</dbReference>
<protein>
    <submittedName>
        <fullName evidence="1">YlbF family regulator</fullName>
    </submittedName>
</protein>
<dbReference type="PANTHER" id="PTHR38448:SF2">
    <property type="entry name" value="REGULATORY PROTEIN YLBF"/>
    <property type="match status" value="1"/>
</dbReference>
<reference evidence="1 2" key="1">
    <citation type="submission" date="2019-04" db="EMBL/GenBank/DDBJ databases">
        <title>Vagococcus sp. nov., isolated from faeces of yaks (Bos grunniens).</title>
        <authorList>
            <person name="Ge Y."/>
        </authorList>
    </citation>
    <scope>NUCLEOTIDE SEQUENCE [LARGE SCALE GENOMIC DNA]</scope>
    <source>
        <strain evidence="1 2">MN-17</strain>
    </source>
</reference>
<accession>A0A4D7CSU5</accession>
<dbReference type="InterPro" id="IPR010368">
    <property type="entry name" value="Com_YlbF"/>
</dbReference>
<dbReference type="SUPFAM" id="SSF158622">
    <property type="entry name" value="YheA/YmcA-like"/>
    <property type="match status" value="1"/>
</dbReference>
<evidence type="ECO:0000313" key="2">
    <source>
        <dbReference type="Proteomes" id="UP000298615"/>
    </source>
</evidence>
<dbReference type="Proteomes" id="UP000298615">
    <property type="component" value="Chromosome"/>
</dbReference>
<proteinExistence type="predicted"/>
<keyword evidence="2" id="KW-1185">Reference proteome</keyword>
<sequence>MIYTEETILVEEKTQVLIEAITQSATLSKLVDHRITIECSEEIKQKVNHFVQAKNAFEQVEAYGKFAPDYTEKRRAMRKMKRALDTDEAVMNYRMCESDLQETLDLVSYQLAQIVSPDIKIDAGNPFFEFAQRGCGGSCHVG</sequence>
<evidence type="ECO:0000313" key="1">
    <source>
        <dbReference type="EMBL" id="QCI86034.1"/>
    </source>
</evidence>
<name>A0A4D7CSU5_9ENTE</name>
<gene>
    <name evidence="1" type="ORF">FA707_03245</name>
</gene>
<dbReference type="Pfam" id="PF06133">
    <property type="entry name" value="Com_YlbF"/>
    <property type="match status" value="1"/>
</dbReference>
<dbReference type="OrthoDB" id="2157513at2"/>
<dbReference type="AlphaFoldDB" id="A0A4D7CSU5"/>
<dbReference type="InterPro" id="IPR023378">
    <property type="entry name" value="YheA/YmcA-like_dom_sf"/>
</dbReference>